<dbReference type="EMBL" id="QDDR01000006">
    <property type="protein sequence ID" value="PVE47220.1"/>
    <property type="molecule type" value="Genomic_DNA"/>
</dbReference>
<comment type="caution">
    <text evidence="2">The sequence shown here is derived from an EMBL/GenBank/DDBJ whole genome shotgun (WGS) entry which is preliminary data.</text>
</comment>
<dbReference type="AlphaFoldDB" id="A0A2T7UR41"/>
<sequence>MILSVVVAAILIEQFSLPRWYYALLGAGFALDYAARAFRDRRILAAIQELQQKLSKTEGEIERANLTLQVLNEESIETSAAVRSVEGRIRAGEL</sequence>
<keyword evidence="1" id="KW-0175">Coiled coil</keyword>
<name>A0A2T7UR41_9RHOB</name>
<evidence type="ECO:0000313" key="2">
    <source>
        <dbReference type="EMBL" id="PVE47220.1"/>
    </source>
</evidence>
<dbReference type="RefSeq" id="WP_107752232.1">
    <property type="nucleotide sequence ID" value="NZ_QBKF01000006.1"/>
</dbReference>
<evidence type="ECO:0000256" key="1">
    <source>
        <dbReference type="SAM" id="Coils"/>
    </source>
</evidence>
<proteinExistence type="predicted"/>
<evidence type="ECO:0000313" key="3">
    <source>
        <dbReference type="Proteomes" id="UP000244810"/>
    </source>
</evidence>
<reference evidence="2 3" key="1">
    <citation type="journal article" date="2011" name="Syst. Appl. Microbiol.">
        <title>Defluviimonas denitrificans gen. nov., sp. nov., and Pararhodobacter aggregans gen. nov., sp. nov., non-phototrophic Rhodobacteraceae from the biofilter of a marine aquaculture.</title>
        <authorList>
            <person name="Foesel B.U."/>
            <person name="Drake H.L."/>
            <person name="Schramm A."/>
        </authorList>
    </citation>
    <scope>NUCLEOTIDE SEQUENCE [LARGE SCALE GENOMIC DNA]</scope>
    <source>
        <strain evidence="2 3">D1-19</strain>
    </source>
</reference>
<accession>A0A2T7UR41</accession>
<feature type="coiled-coil region" evidence="1">
    <location>
        <begin position="47"/>
        <end position="74"/>
    </location>
</feature>
<gene>
    <name evidence="2" type="ORF">DDE23_13335</name>
</gene>
<keyword evidence="3" id="KW-1185">Reference proteome</keyword>
<dbReference type="Proteomes" id="UP000244810">
    <property type="component" value="Unassembled WGS sequence"/>
</dbReference>
<protein>
    <submittedName>
        <fullName evidence="2">Uncharacterized protein</fullName>
    </submittedName>
</protein>
<organism evidence="2 3">
    <name type="scientific">Pararhodobacter aggregans</name>
    <dbReference type="NCBI Taxonomy" id="404875"/>
    <lineage>
        <taxon>Bacteria</taxon>
        <taxon>Pseudomonadati</taxon>
        <taxon>Pseudomonadota</taxon>
        <taxon>Alphaproteobacteria</taxon>
        <taxon>Rhodobacterales</taxon>
        <taxon>Paracoccaceae</taxon>
        <taxon>Pararhodobacter</taxon>
    </lineage>
</organism>